<proteinExistence type="predicted"/>
<dbReference type="AlphaFoldDB" id="A0A4Y3RWD2"/>
<organism evidence="3 4">
    <name type="scientific">Streptomyces gardneri</name>
    <dbReference type="NCBI Taxonomy" id="66892"/>
    <lineage>
        <taxon>Bacteria</taxon>
        <taxon>Bacillati</taxon>
        <taxon>Actinomycetota</taxon>
        <taxon>Actinomycetes</taxon>
        <taxon>Kitasatosporales</taxon>
        <taxon>Streptomycetaceae</taxon>
        <taxon>Streptomyces</taxon>
    </lineage>
</organism>
<keyword evidence="2" id="KW-1133">Transmembrane helix</keyword>
<reference evidence="3 4" key="1">
    <citation type="submission" date="2019-06" db="EMBL/GenBank/DDBJ databases">
        <title>Whole genome shotgun sequence of Streptomyces gardneri NBRC 12865.</title>
        <authorList>
            <person name="Hosoyama A."/>
            <person name="Uohara A."/>
            <person name="Ohji S."/>
            <person name="Ichikawa N."/>
        </authorList>
    </citation>
    <scope>NUCLEOTIDE SEQUENCE [LARGE SCALE GENOMIC DNA]</scope>
    <source>
        <strain evidence="3 4">NBRC 12865</strain>
    </source>
</reference>
<keyword evidence="4" id="KW-1185">Reference proteome</keyword>
<feature type="region of interest" description="Disordered" evidence="1">
    <location>
        <begin position="52"/>
        <end position="72"/>
    </location>
</feature>
<feature type="transmembrane region" description="Helical" evidence="2">
    <location>
        <begin position="25"/>
        <end position="48"/>
    </location>
</feature>
<gene>
    <name evidence="3" type="ORF">SGA01_58550</name>
</gene>
<evidence type="ECO:0000313" key="4">
    <source>
        <dbReference type="Proteomes" id="UP000315226"/>
    </source>
</evidence>
<dbReference type="EMBL" id="BJMN01000040">
    <property type="protein sequence ID" value="GEB60250.1"/>
    <property type="molecule type" value="Genomic_DNA"/>
</dbReference>
<keyword evidence="2" id="KW-0472">Membrane</keyword>
<evidence type="ECO:0000256" key="1">
    <source>
        <dbReference type="SAM" id="MobiDB-lite"/>
    </source>
</evidence>
<keyword evidence="2" id="KW-0812">Transmembrane</keyword>
<sequence length="72" mass="7594">MVSVDDRTDLFAGNRSARSTLGGRLASIVGSLLAVPLAALIAVFWNYLREQLSGEGPEPDPDEAHTPSPVTS</sequence>
<accession>A0A4Y3RWD2</accession>
<comment type="caution">
    <text evidence="3">The sequence shown here is derived from an EMBL/GenBank/DDBJ whole genome shotgun (WGS) entry which is preliminary data.</text>
</comment>
<evidence type="ECO:0000256" key="2">
    <source>
        <dbReference type="SAM" id="Phobius"/>
    </source>
</evidence>
<name>A0A4Y3RWD2_9ACTN</name>
<evidence type="ECO:0000313" key="3">
    <source>
        <dbReference type="EMBL" id="GEB60250.1"/>
    </source>
</evidence>
<dbReference type="Proteomes" id="UP000315226">
    <property type="component" value="Unassembled WGS sequence"/>
</dbReference>
<protein>
    <submittedName>
        <fullName evidence="3">Uncharacterized protein</fullName>
    </submittedName>
</protein>